<dbReference type="Proteomes" id="UP000285865">
    <property type="component" value="Unassembled WGS sequence"/>
</dbReference>
<name>A0A3E4WLD3_9FIRM</name>
<dbReference type="EMBL" id="QSTI01000059">
    <property type="protein sequence ID" value="RGM43081.1"/>
    <property type="molecule type" value="Genomic_DNA"/>
</dbReference>
<evidence type="ECO:0000313" key="6">
    <source>
        <dbReference type="Proteomes" id="UP000260758"/>
    </source>
</evidence>
<evidence type="ECO:0000313" key="5">
    <source>
        <dbReference type="Proteomes" id="UP000260717"/>
    </source>
</evidence>
<dbReference type="EMBL" id="QSTP01000048">
    <property type="protein sequence ID" value="RGM65066.1"/>
    <property type="molecule type" value="Genomic_DNA"/>
</dbReference>
<organism evidence="2 5">
    <name type="scientific">Agathobacter rectalis</name>
    <dbReference type="NCBI Taxonomy" id="39491"/>
    <lineage>
        <taxon>Bacteria</taxon>
        <taxon>Bacillati</taxon>
        <taxon>Bacillota</taxon>
        <taxon>Clostridia</taxon>
        <taxon>Lachnospirales</taxon>
        <taxon>Lachnospiraceae</taxon>
        <taxon>Agathobacter</taxon>
    </lineage>
</organism>
<evidence type="ECO:0000313" key="8">
    <source>
        <dbReference type="Proteomes" id="UP000285865"/>
    </source>
</evidence>
<dbReference type="EMBL" id="QRKN01000039">
    <property type="protein sequence ID" value="RHI15744.1"/>
    <property type="molecule type" value="Genomic_DNA"/>
</dbReference>
<proteinExistence type="predicted"/>
<evidence type="ECO:0000313" key="3">
    <source>
        <dbReference type="EMBL" id="RGM65066.1"/>
    </source>
</evidence>
<evidence type="ECO:0000313" key="1">
    <source>
        <dbReference type="EMBL" id="RGK38210.1"/>
    </source>
</evidence>
<dbReference type="Proteomes" id="UP000260758">
    <property type="component" value="Unassembled WGS sequence"/>
</dbReference>
<dbReference type="Proteomes" id="UP000261052">
    <property type="component" value="Unassembled WGS sequence"/>
</dbReference>
<comment type="caution">
    <text evidence="2">The sequence shown here is derived from an EMBL/GenBank/DDBJ whole genome shotgun (WGS) entry which is preliminary data.</text>
</comment>
<sequence length="203" mass="23912">MNKSQMLKILQEEGIIIKEETNGYTEIMQDMEYYSELLSEEGEWKLVLHKRGKIEEKARFEYEGEAIKYFFLHEIKTNVVMKKIAAIRRKTDVLYEDNVQLEDMYKVFKENRVSKEFYSKGSGYAVNVERKGEVYDVYVSNPDGKKIYGTLKLLNKRNTCMIMFNWAFSIKLFINLYSKYLEKGIIDEGLSSSDIIFMLDGSK</sequence>
<evidence type="ECO:0000313" key="2">
    <source>
        <dbReference type="EMBL" id="RGM43081.1"/>
    </source>
</evidence>
<protein>
    <submittedName>
        <fullName evidence="2">Uncharacterized protein</fullName>
    </submittedName>
</protein>
<gene>
    <name evidence="4" type="ORF">DW172_16920</name>
    <name evidence="3" type="ORF">DXB99_19255</name>
    <name evidence="2" type="ORF">DXC13_15820</name>
    <name evidence="1" type="ORF">DXD13_15955</name>
</gene>
<dbReference type="RefSeq" id="WP_117686922.1">
    <property type="nucleotide sequence ID" value="NZ_QRKN01000039.1"/>
</dbReference>
<reference evidence="5 6" key="1">
    <citation type="submission" date="2018-08" db="EMBL/GenBank/DDBJ databases">
        <title>A genome reference for cultivated species of the human gut microbiota.</title>
        <authorList>
            <person name="Zou Y."/>
            <person name="Xue W."/>
            <person name="Luo G."/>
        </authorList>
    </citation>
    <scope>NUCLEOTIDE SEQUENCE [LARGE SCALE GENOMIC DNA]</scope>
    <source>
        <strain evidence="4 8">AM16-11</strain>
        <strain evidence="3 6">OM07-13</strain>
        <strain evidence="2 5">OM08-12AT</strain>
        <strain evidence="1 7">TF11-15AC</strain>
    </source>
</reference>
<dbReference type="EMBL" id="QSQP01000042">
    <property type="protein sequence ID" value="RGK38210.1"/>
    <property type="molecule type" value="Genomic_DNA"/>
</dbReference>
<accession>A0A3E4WLD3</accession>
<dbReference type="AlphaFoldDB" id="A0A3E4WLD3"/>
<evidence type="ECO:0000313" key="7">
    <source>
        <dbReference type="Proteomes" id="UP000261052"/>
    </source>
</evidence>
<evidence type="ECO:0000313" key="4">
    <source>
        <dbReference type="EMBL" id="RHI15744.1"/>
    </source>
</evidence>
<dbReference type="Proteomes" id="UP000260717">
    <property type="component" value="Unassembled WGS sequence"/>
</dbReference>